<dbReference type="Proteomes" id="UP000308530">
    <property type="component" value="Chromosome"/>
</dbReference>
<gene>
    <name evidence="1" type="ORF">FE840_009350</name>
</gene>
<dbReference type="SUPFAM" id="SSF53474">
    <property type="entry name" value="alpha/beta-Hydrolases"/>
    <property type="match status" value="1"/>
</dbReference>
<evidence type="ECO:0000313" key="2">
    <source>
        <dbReference type="Proteomes" id="UP000308530"/>
    </source>
</evidence>
<dbReference type="InterPro" id="IPR029058">
    <property type="entry name" value="AB_hydrolase_fold"/>
</dbReference>
<accession>A0ABX6QNK2</accession>
<dbReference type="Gene3D" id="3.40.50.1820">
    <property type="entry name" value="alpha/beta hydrolase"/>
    <property type="match status" value="1"/>
</dbReference>
<keyword evidence="1" id="KW-0378">Hydrolase</keyword>
<organism evidence="1 2">
    <name type="scientific">Peteryoungia desertarenae</name>
    <dbReference type="NCBI Taxonomy" id="1813451"/>
    <lineage>
        <taxon>Bacteria</taxon>
        <taxon>Pseudomonadati</taxon>
        <taxon>Pseudomonadota</taxon>
        <taxon>Alphaproteobacteria</taxon>
        <taxon>Hyphomicrobiales</taxon>
        <taxon>Rhizobiaceae</taxon>
        <taxon>Peteryoungia</taxon>
    </lineage>
</organism>
<dbReference type="GO" id="GO:0016787">
    <property type="term" value="F:hydrolase activity"/>
    <property type="evidence" value="ECO:0007669"/>
    <property type="project" value="UniProtKB-KW"/>
</dbReference>
<name>A0ABX6QNK2_9HYPH</name>
<reference evidence="1 2" key="1">
    <citation type="submission" date="2020-06" db="EMBL/GenBank/DDBJ databases">
        <title>Genome sequence of Rhizobium sp strain ADMK78.</title>
        <authorList>
            <person name="Rahi P."/>
        </authorList>
    </citation>
    <scope>NUCLEOTIDE SEQUENCE [LARGE SCALE GENOMIC DNA]</scope>
    <source>
        <strain evidence="1 2">ADMK78</strain>
    </source>
</reference>
<dbReference type="InterPro" id="IPR010297">
    <property type="entry name" value="DUF900_hydrolase"/>
</dbReference>
<protein>
    <submittedName>
        <fullName evidence="1">Alpha/beta hydrolase</fullName>
    </submittedName>
</protein>
<proteinExistence type="predicted"/>
<dbReference type="EMBL" id="CP058350">
    <property type="protein sequence ID" value="QLF69730.1"/>
    <property type="molecule type" value="Genomic_DNA"/>
</dbReference>
<keyword evidence="2" id="KW-1185">Reference proteome</keyword>
<sequence>MRFFALNSYVSPAITSISGNRFTGCLSRRPIPLIADMGILFAWPSVASLVACLGDKEAATFSGVALFELLIERAERCRGAPVDVIAHSMGGWMTMEVLRQLKRIGLQHVPENLRPALAALEMGPSVLAAQLSIIGEMNCSRPHLRRRLVLHCAAVGSPGR</sequence>
<evidence type="ECO:0000313" key="1">
    <source>
        <dbReference type="EMBL" id="QLF69730.1"/>
    </source>
</evidence>
<dbReference type="Pfam" id="PF05990">
    <property type="entry name" value="DUF900"/>
    <property type="match status" value="1"/>
</dbReference>